<dbReference type="GO" id="GO:0005524">
    <property type="term" value="F:ATP binding"/>
    <property type="evidence" value="ECO:0007669"/>
    <property type="project" value="UniProtKB-KW"/>
</dbReference>
<dbReference type="Pfam" id="PF00005">
    <property type="entry name" value="ABC_tran"/>
    <property type="match status" value="1"/>
</dbReference>
<dbReference type="Gene3D" id="3.40.50.300">
    <property type="entry name" value="P-loop containing nucleotide triphosphate hydrolases"/>
    <property type="match status" value="1"/>
</dbReference>
<protein>
    <recommendedName>
        <fullName evidence="1">Probable ATP-dependent transporter ycf16</fullName>
    </recommendedName>
</protein>
<name>A0A5J4Z338_PORPP</name>
<evidence type="ECO:0000256" key="4">
    <source>
        <dbReference type="ARBA" id="ARBA00022840"/>
    </source>
</evidence>
<dbReference type="OrthoDB" id="10066718at2759"/>
<accession>A0A5J4Z338</accession>
<evidence type="ECO:0000313" key="6">
    <source>
        <dbReference type="EMBL" id="KAA8497658.1"/>
    </source>
</evidence>
<dbReference type="SUPFAM" id="SSF52540">
    <property type="entry name" value="P-loop containing nucleoside triphosphate hydrolases"/>
    <property type="match status" value="1"/>
</dbReference>
<evidence type="ECO:0000256" key="1">
    <source>
        <dbReference type="ARBA" id="ARBA00014334"/>
    </source>
</evidence>
<dbReference type="InterPro" id="IPR003593">
    <property type="entry name" value="AAA+_ATPase"/>
</dbReference>
<evidence type="ECO:0000256" key="3">
    <source>
        <dbReference type="ARBA" id="ARBA00022741"/>
    </source>
</evidence>
<organism evidence="6 7">
    <name type="scientific">Porphyridium purpureum</name>
    <name type="common">Red alga</name>
    <name type="synonym">Porphyridium cruentum</name>
    <dbReference type="NCBI Taxonomy" id="35688"/>
    <lineage>
        <taxon>Eukaryota</taxon>
        <taxon>Rhodophyta</taxon>
        <taxon>Bangiophyceae</taxon>
        <taxon>Porphyridiales</taxon>
        <taxon>Porphyridiaceae</taxon>
        <taxon>Porphyridium</taxon>
    </lineage>
</organism>
<dbReference type="OMA" id="TCIMITH"/>
<dbReference type="InterPro" id="IPR003439">
    <property type="entry name" value="ABC_transporter-like_ATP-bd"/>
</dbReference>
<dbReference type="SMART" id="SM00382">
    <property type="entry name" value="AAA"/>
    <property type="match status" value="1"/>
</dbReference>
<evidence type="ECO:0000259" key="5">
    <source>
        <dbReference type="PROSITE" id="PS50893"/>
    </source>
</evidence>
<evidence type="ECO:0000313" key="7">
    <source>
        <dbReference type="Proteomes" id="UP000324585"/>
    </source>
</evidence>
<dbReference type="Proteomes" id="UP000324585">
    <property type="component" value="Unassembled WGS sequence"/>
</dbReference>
<keyword evidence="3" id="KW-0547">Nucleotide-binding</keyword>
<dbReference type="InterPro" id="IPR017871">
    <property type="entry name" value="ABC_transporter-like_CS"/>
</dbReference>
<keyword evidence="7" id="KW-1185">Reference proteome</keyword>
<dbReference type="EMBL" id="VRMN01000001">
    <property type="protein sequence ID" value="KAA8497658.1"/>
    <property type="molecule type" value="Genomic_DNA"/>
</dbReference>
<reference evidence="7" key="1">
    <citation type="journal article" date="2019" name="Nat. Commun.">
        <title>Expansion of phycobilisome linker gene families in mesophilic red algae.</title>
        <authorList>
            <person name="Lee J."/>
            <person name="Kim D."/>
            <person name="Bhattacharya D."/>
            <person name="Yoon H.S."/>
        </authorList>
    </citation>
    <scope>NUCLEOTIDE SEQUENCE [LARGE SCALE GENOMIC DNA]</scope>
    <source>
        <strain evidence="7">CCMP 1328</strain>
    </source>
</reference>
<evidence type="ECO:0000256" key="2">
    <source>
        <dbReference type="ARBA" id="ARBA00022448"/>
    </source>
</evidence>
<dbReference type="PROSITE" id="PS00211">
    <property type="entry name" value="ABC_TRANSPORTER_1"/>
    <property type="match status" value="1"/>
</dbReference>
<dbReference type="CDD" id="cd03225">
    <property type="entry name" value="ABC_cobalt_CbiO_domain1"/>
    <property type="match status" value="1"/>
</dbReference>
<gene>
    <name evidence="6" type="ORF">FVE85_5243</name>
</gene>
<dbReference type="GO" id="GO:0016887">
    <property type="term" value="F:ATP hydrolysis activity"/>
    <property type="evidence" value="ECO:0007669"/>
    <property type="project" value="InterPro"/>
</dbReference>
<dbReference type="GO" id="GO:0055085">
    <property type="term" value="P:transmembrane transport"/>
    <property type="evidence" value="ECO:0007669"/>
    <property type="project" value="InterPro"/>
</dbReference>
<comment type="caution">
    <text evidence="6">The sequence shown here is derived from an EMBL/GenBank/DDBJ whole genome shotgun (WGS) entry which is preliminary data.</text>
</comment>
<dbReference type="PANTHER" id="PTHR43514">
    <property type="entry name" value="ABC TRANSPORTER I FAMILY MEMBER 10"/>
    <property type="match status" value="1"/>
</dbReference>
<dbReference type="InterPro" id="IPR050334">
    <property type="entry name" value="Molybdenum_import_ModC"/>
</dbReference>
<feature type="domain" description="ABC transporter" evidence="5">
    <location>
        <begin position="62"/>
        <end position="289"/>
    </location>
</feature>
<dbReference type="PROSITE" id="PS50893">
    <property type="entry name" value="ABC_TRANSPORTER_2"/>
    <property type="match status" value="1"/>
</dbReference>
<dbReference type="InterPro" id="IPR015856">
    <property type="entry name" value="ABC_transpr_CbiO/EcfA_su"/>
</dbReference>
<dbReference type="GO" id="GO:0016020">
    <property type="term" value="C:membrane"/>
    <property type="evidence" value="ECO:0007669"/>
    <property type="project" value="InterPro"/>
</dbReference>
<proteinExistence type="predicted"/>
<dbReference type="PANTHER" id="PTHR43514:SF4">
    <property type="entry name" value="ABC TRANSPORTER I FAMILY MEMBER 10"/>
    <property type="match status" value="1"/>
</dbReference>
<keyword evidence="4" id="KW-0067">ATP-binding</keyword>
<sequence length="289" mass="31894">MAMWDGAAWIGLPPGVGCVRAFAHRDGRERICVRRTPQGLARNAENAPRTAMLPVDDGTGRIAVQNLSFAWRDDLRPWKAPRPVLKQLTFEVLPGEVVMLLGANGCGKSTLLQILGGVLFADSGTVVAPERTYLFLQNMGETIMMHTVRRDLEFCASSEVTDPAEIDARIKASLATVKLEAFEGREVEKLSGGERQRVALAGALVFKPDAFLMDEPTAAMDRRNRVNVVTAICNWARESRVPVLWVTHLKSELSYADRIIIMHEGQITRQGSPREMAPFVDAIGSRQTN</sequence>
<dbReference type="AlphaFoldDB" id="A0A5J4Z338"/>
<keyword evidence="2" id="KW-0813">Transport</keyword>
<dbReference type="InterPro" id="IPR027417">
    <property type="entry name" value="P-loop_NTPase"/>
</dbReference>